<dbReference type="Pfam" id="PF17900">
    <property type="entry name" value="Peptidase_M1_N"/>
    <property type="match status" value="1"/>
</dbReference>
<dbReference type="EMBL" id="JAUCMV010000004">
    <property type="protein sequence ID" value="KAK0402602.1"/>
    <property type="molecule type" value="Genomic_DNA"/>
</dbReference>
<dbReference type="Pfam" id="PF11838">
    <property type="entry name" value="ERAP1_C"/>
    <property type="match status" value="1"/>
</dbReference>
<evidence type="ECO:0000256" key="12">
    <source>
        <dbReference type="RuleBase" id="RU364040"/>
    </source>
</evidence>
<feature type="domain" description="Aminopeptidase N-like N-terminal" evidence="16">
    <location>
        <begin position="33"/>
        <end position="214"/>
    </location>
</feature>
<comment type="similarity">
    <text evidence="1 12">Belongs to the peptidase M1 family.</text>
</comment>
<name>A0AA39LMB6_9BILA</name>
<dbReference type="PANTHER" id="PTHR11533:SF174">
    <property type="entry name" value="PUROMYCIN-SENSITIVE AMINOPEPTIDASE-RELATED"/>
    <property type="match status" value="1"/>
</dbReference>
<keyword evidence="5 12" id="KW-0378">Hydrolase</keyword>
<evidence type="ECO:0000256" key="3">
    <source>
        <dbReference type="ARBA" id="ARBA00022670"/>
    </source>
</evidence>
<dbReference type="SUPFAM" id="SSF55486">
    <property type="entry name" value="Metalloproteases ('zincins'), catalytic domain"/>
    <property type="match status" value="1"/>
</dbReference>
<accession>A0AA39LMB6</accession>
<evidence type="ECO:0000313" key="18">
    <source>
        <dbReference type="Proteomes" id="UP001175271"/>
    </source>
</evidence>
<feature type="chain" id="PRO_5041279327" description="Aminopeptidase" evidence="13">
    <location>
        <begin position="20"/>
        <end position="859"/>
    </location>
</feature>
<dbReference type="PRINTS" id="PR00756">
    <property type="entry name" value="ALADIPTASE"/>
</dbReference>
<dbReference type="GO" id="GO:0016020">
    <property type="term" value="C:membrane"/>
    <property type="evidence" value="ECO:0007669"/>
    <property type="project" value="TreeGrafter"/>
</dbReference>
<dbReference type="GO" id="GO:0070006">
    <property type="term" value="F:metalloaminopeptidase activity"/>
    <property type="evidence" value="ECO:0007669"/>
    <property type="project" value="TreeGrafter"/>
</dbReference>
<dbReference type="GO" id="GO:0043171">
    <property type="term" value="P:peptide catabolic process"/>
    <property type="evidence" value="ECO:0007669"/>
    <property type="project" value="TreeGrafter"/>
</dbReference>
<dbReference type="GO" id="GO:0006508">
    <property type="term" value="P:proteolysis"/>
    <property type="evidence" value="ECO:0007669"/>
    <property type="project" value="UniProtKB-KW"/>
</dbReference>
<dbReference type="InterPro" id="IPR024571">
    <property type="entry name" value="ERAP1-like_C_dom"/>
</dbReference>
<dbReference type="InterPro" id="IPR027268">
    <property type="entry name" value="Peptidase_M4/M1_CTD_sf"/>
</dbReference>
<feature type="binding site" evidence="10">
    <location>
        <position position="319"/>
    </location>
    <ligand>
        <name>Zn(2+)</name>
        <dbReference type="ChEBI" id="CHEBI:29105"/>
        <note>catalytic</note>
    </ligand>
</feature>
<dbReference type="SUPFAM" id="SSF63737">
    <property type="entry name" value="Leukotriene A4 hydrolase N-terminal domain"/>
    <property type="match status" value="1"/>
</dbReference>
<dbReference type="Proteomes" id="UP001175271">
    <property type="component" value="Unassembled WGS sequence"/>
</dbReference>
<dbReference type="GO" id="GO:0042277">
    <property type="term" value="F:peptide binding"/>
    <property type="evidence" value="ECO:0007669"/>
    <property type="project" value="TreeGrafter"/>
</dbReference>
<evidence type="ECO:0000259" key="14">
    <source>
        <dbReference type="Pfam" id="PF01433"/>
    </source>
</evidence>
<keyword evidence="6 10" id="KW-0862">Zinc</keyword>
<evidence type="ECO:0000256" key="5">
    <source>
        <dbReference type="ARBA" id="ARBA00022801"/>
    </source>
</evidence>
<dbReference type="InterPro" id="IPR050344">
    <property type="entry name" value="Peptidase_M1_aminopeptidases"/>
</dbReference>
<feature type="binding site" evidence="9">
    <location>
        <begin position="285"/>
        <end position="289"/>
    </location>
    <ligand>
        <name>substrate</name>
    </ligand>
</feature>
<feature type="site" description="Transition state stabilizer" evidence="11">
    <location>
        <position position="405"/>
    </location>
</feature>
<dbReference type="AlphaFoldDB" id="A0AA39LMB6"/>
<dbReference type="GO" id="GO:0008270">
    <property type="term" value="F:zinc ion binding"/>
    <property type="evidence" value="ECO:0007669"/>
    <property type="project" value="UniProtKB-UniRule"/>
</dbReference>
<evidence type="ECO:0000256" key="7">
    <source>
        <dbReference type="ARBA" id="ARBA00023049"/>
    </source>
</evidence>
<feature type="binding site" evidence="10">
    <location>
        <position position="342"/>
    </location>
    <ligand>
        <name>Zn(2+)</name>
        <dbReference type="ChEBI" id="CHEBI:29105"/>
        <note>catalytic</note>
    </ligand>
</feature>
<feature type="binding site" evidence="9">
    <location>
        <position position="152"/>
    </location>
    <ligand>
        <name>substrate</name>
    </ligand>
</feature>
<dbReference type="PANTHER" id="PTHR11533">
    <property type="entry name" value="PROTEASE M1 ZINC METALLOPROTEASE"/>
    <property type="match status" value="1"/>
</dbReference>
<evidence type="ECO:0000256" key="6">
    <source>
        <dbReference type="ARBA" id="ARBA00022833"/>
    </source>
</evidence>
<gene>
    <name evidence="17" type="ORF">QR680_016425</name>
</gene>
<dbReference type="Gene3D" id="1.25.50.20">
    <property type="match status" value="1"/>
</dbReference>
<feature type="binding site" evidence="10">
    <location>
        <position position="323"/>
    </location>
    <ligand>
        <name>Zn(2+)</name>
        <dbReference type="ChEBI" id="CHEBI:29105"/>
        <note>catalytic</note>
    </ligand>
</feature>
<evidence type="ECO:0000256" key="4">
    <source>
        <dbReference type="ARBA" id="ARBA00022723"/>
    </source>
</evidence>
<dbReference type="InterPro" id="IPR001930">
    <property type="entry name" value="Peptidase_M1"/>
</dbReference>
<reference evidence="17" key="1">
    <citation type="submission" date="2023-06" db="EMBL/GenBank/DDBJ databases">
        <title>Genomic analysis of the entomopathogenic nematode Steinernema hermaphroditum.</title>
        <authorList>
            <person name="Schwarz E.M."/>
            <person name="Heppert J.K."/>
            <person name="Baniya A."/>
            <person name="Schwartz H.T."/>
            <person name="Tan C.-H."/>
            <person name="Antoshechkin I."/>
            <person name="Sternberg P.W."/>
            <person name="Goodrich-Blair H."/>
            <person name="Dillman A.R."/>
        </authorList>
    </citation>
    <scope>NUCLEOTIDE SEQUENCE</scope>
    <source>
        <strain evidence="17">PS9179</strain>
        <tissue evidence="17">Whole animal</tissue>
    </source>
</reference>
<evidence type="ECO:0000259" key="16">
    <source>
        <dbReference type="Pfam" id="PF17900"/>
    </source>
</evidence>
<feature type="active site" description="Proton acceptor" evidence="8">
    <location>
        <position position="320"/>
    </location>
</feature>
<keyword evidence="3 12" id="KW-0645">Protease</keyword>
<dbReference type="Gene3D" id="2.60.40.1730">
    <property type="entry name" value="tricorn interacting facor f3 domain"/>
    <property type="match status" value="1"/>
</dbReference>
<dbReference type="CDD" id="cd09601">
    <property type="entry name" value="M1_APN-Q_like"/>
    <property type="match status" value="1"/>
</dbReference>
<dbReference type="InterPro" id="IPR014782">
    <property type="entry name" value="Peptidase_M1_dom"/>
</dbReference>
<evidence type="ECO:0000256" key="13">
    <source>
        <dbReference type="SAM" id="SignalP"/>
    </source>
</evidence>
<proteinExistence type="inferred from homology"/>
<evidence type="ECO:0000256" key="8">
    <source>
        <dbReference type="PIRSR" id="PIRSR634016-1"/>
    </source>
</evidence>
<feature type="domain" description="Peptidase M1 membrane alanine aminopeptidase" evidence="14">
    <location>
        <begin position="250"/>
        <end position="464"/>
    </location>
</feature>
<evidence type="ECO:0000256" key="9">
    <source>
        <dbReference type="PIRSR" id="PIRSR634016-2"/>
    </source>
</evidence>
<dbReference type="InterPro" id="IPR045357">
    <property type="entry name" value="Aminopeptidase_N-like_N"/>
</dbReference>
<keyword evidence="18" id="KW-1185">Reference proteome</keyword>
<evidence type="ECO:0000256" key="1">
    <source>
        <dbReference type="ARBA" id="ARBA00010136"/>
    </source>
</evidence>
<evidence type="ECO:0000256" key="10">
    <source>
        <dbReference type="PIRSR" id="PIRSR634016-3"/>
    </source>
</evidence>
<keyword evidence="7 12" id="KW-0482">Metalloprotease</keyword>
<dbReference type="GO" id="GO:0005615">
    <property type="term" value="C:extracellular space"/>
    <property type="evidence" value="ECO:0007669"/>
    <property type="project" value="TreeGrafter"/>
</dbReference>
<evidence type="ECO:0000256" key="11">
    <source>
        <dbReference type="PIRSR" id="PIRSR634016-4"/>
    </source>
</evidence>
<dbReference type="InterPro" id="IPR034016">
    <property type="entry name" value="M1_APN-typ"/>
</dbReference>
<protein>
    <recommendedName>
        <fullName evidence="12">Aminopeptidase</fullName>
        <ecNumber evidence="12">3.4.11.-</ecNumber>
    </recommendedName>
</protein>
<organism evidence="17 18">
    <name type="scientific">Steinernema hermaphroditum</name>
    <dbReference type="NCBI Taxonomy" id="289476"/>
    <lineage>
        <taxon>Eukaryota</taxon>
        <taxon>Metazoa</taxon>
        <taxon>Ecdysozoa</taxon>
        <taxon>Nematoda</taxon>
        <taxon>Chromadorea</taxon>
        <taxon>Rhabditida</taxon>
        <taxon>Tylenchina</taxon>
        <taxon>Panagrolaimomorpha</taxon>
        <taxon>Strongyloidoidea</taxon>
        <taxon>Steinernematidae</taxon>
        <taxon>Steinernema</taxon>
    </lineage>
</organism>
<evidence type="ECO:0000313" key="17">
    <source>
        <dbReference type="EMBL" id="KAK0402602.1"/>
    </source>
</evidence>
<feature type="signal peptide" evidence="13">
    <location>
        <begin position="1"/>
        <end position="19"/>
    </location>
</feature>
<feature type="binding site" evidence="9">
    <location>
        <position position="795"/>
    </location>
    <ligand>
        <name>substrate</name>
    </ligand>
</feature>
<comment type="cofactor">
    <cofactor evidence="10 12">
        <name>Zn(2+)</name>
        <dbReference type="ChEBI" id="CHEBI:29105"/>
    </cofactor>
    <text evidence="10 12">Binds 1 zinc ion per subunit.</text>
</comment>
<sequence>MLSSLLLIAAVVLPLSCCAESNTTFHRLPDFAKPLHYRIYIKPDLENSTFEGTAVIDVLLTEPTDHVVLHSLVNITEASYLLANSSEQSSTYEVLEEASMWRFNFSELMNDDTRVVLNISFNGTISRGKDGVYYGIERTENETSRFVTTQFESTYARKAFPCWDEPAFKALFTISLEVDADLTALSNGAVAHEKYIGDKKVVTFETTPPMSTYLVAFAIGDFEYLEDKVKDGPLVRMYTIPGKVSLMEKALAHHVKAFEYFSRVFDYPYPMKKIDGIAVPHFGAGGMENWGLILYNERFLFDDDVDVNSLIYAISVVGHEVAHFWFGNLVTMKWWNDLWLKEGLATFLAYQFIEDNYPEHMPWDFFIGMLLDMAQDVDHLKGSHPIRISVDDQNQLPRYYDAITYKKSAHLIRMLYHHVGKDNFWSALSLYLKRHEYGSTETSDLWQAFKDATGKDVERLMSIWTTQTGYPFLTVSFNTKTRGTAMTISQKRFLASGEIDSTSDPWLLPLQILVAKNNTNATYSLLYPDEEQLLPSEDVASSDFFQINPEHSGYFHVKYDAAEFRNLLKAYQENRLTHLAGLSDIDDFLDLIKSSGNEDSFVVLSAIDDALFPIPRWLQEAEEYELVDKYYRFITTIFKASSQKIGWRREPQEDLQTTYTRYYFKNIMILANDSETITEAKEWFDLGGYAPETNFSVKLSVASSKEGARRLFELYKNGGKAADSDSYLIALACSQDAETVEEVMHYVVQKENKTNHDLAIFMRYAGYTPQGEKIAWDYVNENWNTTKVKVTSPARMLSDLLSYSGRLSLYEDAMLLLSKEEKEKNKDLLERMQEKLTINGRQHRLHRDRLSQWLSKNGY</sequence>
<evidence type="ECO:0000256" key="2">
    <source>
        <dbReference type="ARBA" id="ARBA00022438"/>
    </source>
</evidence>
<dbReference type="Pfam" id="PF01433">
    <property type="entry name" value="Peptidase_M1"/>
    <property type="match status" value="1"/>
</dbReference>
<comment type="caution">
    <text evidence="17">The sequence shown here is derived from an EMBL/GenBank/DDBJ whole genome shotgun (WGS) entry which is preliminary data.</text>
</comment>
<evidence type="ECO:0000259" key="15">
    <source>
        <dbReference type="Pfam" id="PF11838"/>
    </source>
</evidence>
<dbReference type="Gene3D" id="2.60.40.1910">
    <property type="match status" value="1"/>
</dbReference>
<dbReference type="Gene3D" id="1.10.390.10">
    <property type="entry name" value="Neutral Protease Domain 2"/>
    <property type="match status" value="1"/>
</dbReference>
<feature type="domain" description="ERAP1-like C-terminal" evidence="15">
    <location>
        <begin position="544"/>
        <end position="804"/>
    </location>
</feature>
<dbReference type="InterPro" id="IPR042097">
    <property type="entry name" value="Aminopeptidase_N-like_N_sf"/>
</dbReference>
<keyword evidence="4 10" id="KW-0479">Metal-binding</keyword>
<dbReference type="FunFam" id="1.10.390.10:FF:000006">
    <property type="entry name" value="Puromycin-sensitive aminopeptidase"/>
    <property type="match status" value="1"/>
</dbReference>
<dbReference type="EC" id="3.4.11.-" evidence="12"/>
<keyword evidence="13" id="KW-0732">Signal</keyword>
<keyword evidence="2 12" id="KW-0031">Aminopeptidase</keyword>
<dbReference type="GO" id="GO:0005737">
    <property type="term" value="C:cytoplasm"/>
    <property type="evidence" value="ECO:0007669"/>
    <property type="project" value="TreeGrafter"/>
</dbReference>